<dbReference type="SUPFAM" id="SSF56349">
    <property type="entry name" value="DNA breaking-rejoining enzymes"/>
    <property type="match status" value="1"/>
</dbReference>
<gene>
    <name evidence="5" type="ORF">L3081_25120</name>
</gene>
<sequence>MAPSVAQKRNRLLTVRRFALAVQSENAQYEIPLADVFGHECAKRKIRHLFSSEDISRLLVAASQLKPKETIRPITYTTLFALLSSTGLRSCEAIRLNIDDLTIDGLMIRATKFRKDRLVPIHSSTRQALKEYLNKRKQFSALESAFFVSNNGSRLTYSTIISIYLQLMRSIGLRAKAGIPGPCLHDLRHSFAVRSLEQCCGTRIEISRKITALSTYMGHAHVSDTYWYLQATPLLMAQISAAQENCFLREVK</sequence>
<evidence type="ECO:0000313" key="5">
    <source>
        <dbReference type="EMBL" id="MCI2286107.1"/>
    </source>
</evidence>
<proteinExistence type="predicted"/>
<evidence type="ECO:0000256" key="2">
    <source>
        <dbReference type="ARBA" id="ARBA00022908"/>
    </source>
</evidence>
<dbReference type="PANTHER" id="PTHR30349">
    <property type="entry name" value="PHAGE INTEGRASE-RELATED"/>
    <property type="match status" value="1"/>
</dbReference>
<evidence type="ECO:0000313" key="6">
    <source>
        <dbReference type="Proteomes" id="UP001139646"/>
    </source>
</evidence>
<organism evidence="5 6">
    <name type="scientific">Colwellia maritima</name>
    <dbReference type="NCBI Taxonomy" id="2912588"/>
    <lineage>
        <taxon>Bacteria</taxon>
        <taxon>Pseudomonadati</taxon>
        <taxon>Pseudomonadota</taxon>
        <taxon>Gammaproteobacteria</taxon>
        <taxon>Alteromonadales</taxon>
        <taxon>Colwelliaceae</taxon>
        <taxon>Colwellia</taxon>
    </lineage>
</organism>
<feature type="domain" description="Tyr recombinase" evidence="4">
    <location>
        <begin position="45"/>
        <end position="241"/>
    </location>
</feature>
<dbReference type="InterPro" id="IPR002104">
    <property type="entry name" value="Integrase_catalytic"/>
</dbReference>
<keyword evidence="2" id="KW-0229">DNA integration</keyword>
<dbReference type="InterPro" id="IPR013762">
    <property type="entry name" value="Integrase-like_cat_sf"/>
</dbReference>
<dbReference type="InterPro" id="IPR011010">
    <property type="entry name" value="DNA_brk_join_enz"/>
</dbReference>
<evidence type="ECO:0000256" key="1">
    <source>
        <dbReference type="ARBA" id="ARBA00022829"/>
    </source>
</evidence>
<dbReference type="Gene3D" id="1.10.443.10">
    <property type="entry name" value="Intergrase catalytic core"/>
    <property type="match status" value="1"/>
</dbReference>
<keyword evidence="6" id="KW-1185">Reference proteome</keyword>
<comment type="caution">
    <text evidence="5">The sequence shown here is derived from an EMBL/GenBank/DDBJ whole genome shotgun (WGS) entry which is preliminary data.</text>
</comment>
<protein>
    <submittedName>
        <fullName evidence="5">Tyrosine-type recombinase/integrase</fullName>
    </submittedName>
</protein>
<keyword evidence="3" id="KW-0233">DNA recombination</keyword>
<dbReference type="InterPro" id="IPR050090">
    <property type="entry name" value="Tyrosine_recombinase_XerCD"/>
</dbReference>
<dbReference type="Pfam" id="PF00589">
    <property type="entry name" value="Phage_integrase"/>
    <property type="match status" value="1"/>
</dbReference>
<evidence type="ECO:0000259" key="4">
    <source>
        <dbReference type="PROSITE" id="PS51898"/>
    </source>
</evidence>
<dbReference type="Proteomes" id="UP001139646">
    <property type="component" value="Unassembled WGS sequence"/>
</dbReference>
<dbReference type="RefSeq" id="WP_242289311.1">
    <property type="nucleotide sequence ID" value="NZ_JAKKSL010000007.1"/>
</dbReference>
<keyword evidence="1" id="KW-0159">Chromosome partition</keyword>
<dbReference type="EMBL" id="JAKKSL010000007">
    <property type="protein sequence ID" value="MCI2286107.1"/>
    <property type="molecule type" value="Genomic_DNA"/>
</dbReference>
<reference evidence="5" key="1">
    <citation type="submission" date="2022-01" db="EMBL/GenBank/DDBJ databases">
        <title>Colwellia maritima, isolated from seawater.</title>
        <authorList>
            <person name="Kristyanto S."/>
            <person name="Jung J."/>
            <person name="Jeon C.O."/>
        </authorList>
    </citation>
    <scope>NUCLEOTIDE SEQUENCE</scope>
    <source>
        <strain evidence="5">MSW7</strain>
    </source>
</reference>
<name>A0ABS9X8L2_9GAMM</name>
<evidence type="ECO:0000256" key="3">
    <source>
        <dbReference type="ARBA" id="ARBA00023172"/>
    </source>
</evidence>
<dbReference type="PROSITE" id="PS51898">
    <property type="entry name" value="TYR_RECOMBINASE"/>
    <property type="match status" value="1"/>
</dbReference>
<dbReference type="PANTHER" id="PTHR30349:SF81">
    <property type="entry name" value="TYROSINE RECOMBINASE XERC"/>
    <property type="match status" value="1"/>
</dbReference>
<accession>A0ABS9X8L2</accession>